<gene>
    <name evidence="2" type="ORF">P168DRAFT_291810</name>
</gene>
<accession>A0A2I1CYG2</accession>
<dbReference type="EMBL" id="MSFM01000009">
    <property type="protein sequence ID" value="PKY02670.1"/>
    <property type="molecule type" value="Genomic_DNA"/>
</dbReference>
<feature type="region of interest" description="Disordered" evidence="1">
    <location>
        <begin position="130"/>
        <end position="157"/>
    </location>
</feature>
<keyword evidence="3" id="KW-1185">Reference proteome</keyword>
<dbReference type="GeneID" id="36545001"/>
<feature type="region of interest" description="Disordered" evidence="1">
    <location>
        <begin position="71"/>
        <end position="113"/>
    </location>
</feature>
<dbReference type="AlphaFoldDB" id="A0A2I1CYG2"/>
<evidence type="ECO:0000313" key="3">
    <source>
        <dbReference type="Proteomes" id="UP000234254"/>
    </source>
</evidence>
<reference evidence="2" key="1">
    <citation type="submission" date="2016-12" db="EMBL/GenBank/DDBJ databases">
        <title>The genomes of Aspergillus section Nigri reveals drivers in fungal speciation.</title>
        <authorList>
            <consortium name="DOE Joint Genome Institute"/>
            <person name="Vesth T.C."/>
            <person name="Nybo J."/>
            <person name="Theobald S."/>
            <person name="Brandl J."/>
            <person name="Frisvad J.C."/>
            <person name="Nielsen K.F."/>
            <person name="Lyhne E.K."/>
            <person name="Kogle M.E."/>
            <person name="Kuo A."/>
            <person name="Riley R."/>
            <person name="Clum A."/>
            <person name="Nolan M."/>
            <person name="Lipzen A."/>
            <person name="Salamov A."/>
            <person name="Henrissat B."/>
            <person name="Wiebenga A."/>
            <person name="De vries R.P."/>
            <person name="Grigoriev I.V."/>
            <person name="Mortensen U.H."/>
            <person name="Andersen M.R."/>
            <person name="Baker S.E."/>
        </authorList>
    </citation>
    <scope>NUCLEOTIDE SEQUENCE</scope>
    <source>
        <strain evidence="2">IBT 28561</strain>
    </source>
</reference>
<name>A0A2I1CYG2_ASPC2</name>
<protein>
    <submittedName>
        <fullName evidence="2">Uncharacterized protein</fullName>
    </submittedName>
</protein>
<evidence type="ECO:0000313" key="2">
    <source>
        <dbReference type="EMBL" id="PKY02670.1"/>
    </source>
</evidence>
<proteinExistence type="predicted"/>
<comment type="caution">
    <text evidence="2">The sequence shown here is derived from an EMBL/GenBank/DDBJ whole genome shotgun (WGS) entry which is preliminary data.</text>
</comment>
<dbReference type="VEuPathDB" id="FungiDB:P168DRAFT_291810"/>
<dbReference type="RefSeq" id="XP_024691264.1">
    <property type="nucleotide sequence ID" value="XM_024837477.1"/>
</dbReference>
<dbReference type="PROSITE" id="PS51257">
    <property type="entry name" value="PROKAR_LIPOPROTEIN"/>
    <property type="match status" value="1"/>
</dbReference>
<evidence type="ECO:0000256" key="1">
    <source>
        <dbReference type="SAM" id="MobiDB-lite"/>
    </source>
</evidence>
<dbReference type="OrthoDB" id="10536432at2759"/>
<organism evidence="2 3">
    <name type="scientific">Aspergillus campestris (strain IBT 28561)</name>
    <dbReference type="NCBI Taxonomy" id="1392248"/>
    <lineage>
        <taxon>Eukaryota</taxon>
        <taxon>Fungi</taxon>
        <taxon>Dikarya</taxon>
        <taxon>Ascomycota</taxon>
        <taxon>Pezizomycotina</taxon>
        <taxon>Eurotiomycetes</taxon>
        <taxon>Eurotiomycetidae</taxon>
        <taxon>Eurotiales</taxon>
        <taxon>Aspergillaceae</taxon>
        <taxon>Aspergillus</taxon>
        <taxon>Aspergillus subgen. Circumdati</taxon>
    </lineage>
</organism>
<dbReference type="Proteomes" id="UP000234254">
    <property type="component" value="Unassembled WGS sequence"/>
</dbReference>
<sequence length="157" mass="17442">MHAPWRMYPNCPGVVITGVSCRCVEGPVSDLSLSFPCPFDSLDVGGYPFVTDRPTPLAIFKQSTPYFVPSLFPSGRARAEQGNTHRPSRNRESGDKSTGFPRVMAMTDPSPRWQGTNRYCERGECVIGSRQQTSYREGRTNPLKAAYHPTSDSRIVP</sequence>